<evidence type="ECO:0000313" key="3">
    <source>
        <dbReference type="EMBL" id="RKD21727.1"/>
    </source>
</evidence>
<dbReference type="PANTHER" id="PTHR21666">
    <property type="entry name" value="PEPTIDASE-RELATED"/>
    <property type="match status" value="1"/>
</dbReference>
<dbReference type="RefSeq" id="WP_120190841.1">
    <property type="nucleotide sequence ID" value="NZ_MCHY01000011.1"/>
</dbReference>
<dbReference type="Gene3D" id="2.70.70.10">
    <property type="entry name" value="Glucose Permease (Domain IIA)"/>
    <property type="match status" value="1"/>
</dbReference>
<feature type="domain" description="M23ase beta-sheet core" evidence="2">
    <location>
        <begin position="211"/>
        <end position="309"/>
    </location>
</feature>
<gene>
    <name evidence="3" type="ORF">BEP19_13945</name>
</gene>
<keyword evidence="1" id="KW-0732">Signal</keyword>
<dbReference type="InterPro" id="IPR016047">
    <property type="entry name" value="M23ase_b-sheet_dom"/>
</dbReference>
<sequence length="337" mass="38377">MPKLVSFLLIIGLSVSVSWTSGQDISAAQETEQTDPAQQKLDLFHQMEMLTNVPWFYLAAMDQYEKNIRPSQQEDKEKKQLLSIQIPPEEWVGPQNPDAEDTSLASIEFFNGAGMDGDGDGLADPTNDFDLLFTVATRLAQHGFTEDDIRIGIWEHYRSHKAVKLISEFAKVYKTFNTIKLEERAFPLPIHSTYSYRSTWGAARGWGGRRIHEGTDLFAHYGTPVKSVCYGVVEVKGWNRFGGWRIGIRDLNNVYHYYAHLGGFNKDLNIGDVVKPGDVVGWVGSSGYGSPGTSGKFPPHLHYGMYKYNGKTEWAFDPFPSLKRWERQEWDKRRKKK</sequence>
<dbReference type="PANTHER" id="PTHR21666:SF289">
    <property type="entry name" value="L-ALA--D-GLU ENDOPEPTIDASE"/>
    <property type="match status" value="1"/>
</dbReference>
<dbReference type="InterPro" id="IPR050570">
    <property type="entry name" value="Cell_wall_metabolism_enzyme"/>
</dbReference>
<dbReference type="Pfam" id="PF01551">
    <property type="entry name" value="Peptidase_M23"/>
    <property type="match status" value="1"/>
</dbReference>
<dbReference type="SUPFAM" id="SSF51261">
    <property type="entry name" value="Duplicated hybrid motif"/>
    <property type="match status" value="1"/>
</dbReference>
<dbReference type="InterPro" id="IPR011055">
    <property type="entry name" value="Dup_hybrid_motif"/>
</dbReference>
<organism evidence="3 4">
    <name type="scientific">Ammoniphilus oxalaticus</name>
    <dbReference type="NCBI Taxonomy" id="66863"/>
    <lineage>
        <taxon>Bacteria</taxon>
        <taxon>Bacillati</taxon>
        <taxon>Bacillota</taxon>
        <taxon>Bacilli</taxon>
        <taxon>Bacillales</taxon>
        <taxon>Paenibacillaceae</taxon>
        <taxon>Aneurinibacillus group</taxon>
        <taxon>Ammoniphilus</taxon>
    </lineage>
</organism>
<evidence type="ECO:0000259" key="2">
    <source>
        <dbReference type="Pfam" id="PF01551"/>
    </source>
</evidence>
<evidence type="ECO:0000313" key="4">
    <source>
        <dbReference type="Proteomes" id="UP000284219"/>
    </source>
</evidence>
<reference evidence="3 4" key="1">
    <citation type="submission" date="2016-08" db="EMBL/GenBank/DDBJ databases">
        <title>Novel Firmicute Genomes.</title>
        <authorList>
            <person name="Poppleton D.I."/>
            <person name="Gribaldo S."/>
        </authorList>
    </citation>
    <scope>NUCLEOTIDE SEQUENCE [LARGE SCALE GENOMIC DNA]</scope>
    <source>
        <strain evidence="3 4">RAOx-1</strain>
    </source>
</reference>
<name>A0A419SEP1_9BACL</name>
<dbReference type="AlphaFoldDB" id="A0A419SEP1"/>
<dbReference type="CDD" id="cd12797">
    <property type="entry name" value="M23_peptidase"/>
    <property type="match status" value="1"/>
</dbReference>
<dbReference type="Proteomes" id="UP000284219">
    <property type="component" value="Unassembled WGS sequence"/>
</dbReference>
<dbReference type="OrthoDB" id="9810477at2"/>
<evidence type="ECO:0000256" key="1">
    <source>
        <dbReference type="ARBA" id="ARBA00022729"/>
    </source>
</evidence>
<keyword evidence="4" id="KW-1185">Reference proteome</keyword>
<comment type="caution">
    <text evidence="3">The sequence shown here is derived from an EMBL/GenBank/DDBJ whole genome shotgun (WGS) entry which is preliminary data.</text>
</comment>
<accession>A0A419SEP1</accession>
<proteinExistence type="predicted"/>
<protein>
    <submittedName>
        <fullName evidence="3">Peptidase M23</fullName>
    </submittedName>
</protein>
<dbReference type="GO" id="GO:0004222">
    <property type="term" value="F:metalloendopeptidase activity"/>
    <property type="evidence" value="ECO:0007669"/>
    <property type="project" value="TreeGrafter"/>
</dbReference>
<dbReference type="EMBL" id="MCHY01000011">
    <property type="protein sequence ID" value="RKD21727.1"/>
    <property type="molecule type" value="Genomic_DNA"/>
</dbReference>